<dbReference type="InterPro" id="IPR000297">
    <property type="entry name" value="PPIase_PpiC"/>
</dbReference>
<evidence type="ECO:0000256" key="3">
    <source>
        <dbReference type="ARBA" id="ARBA00022729"/>
    </source>
</evidence>
<reference evidence="9" key="3">
    <citation type="submission" date="2022-04" db="EMBL/GenBank/DDBJ databases">
        <authorList>
            <person name="Liu G."/>
        </authorList>
    </citation>
    <scope>NUCLEOTIDE SEQUENCE</scope>
    <source>
        <strain evidence="9">RG22</strain>
    </source>
</reference>
<name>A0A6V8MWG1_9BACT</name>
<comment type="catalytic activity">
    <reaction evidence="1">
        <text>[protein]-peptidylproline (omega=180) = [protein]-peptidylproline (omega=0)</text>
        <dbReference type="Rhea" id="RHEA:16237"/>
        <dbReference type="Rhea" id="RHEA-COMP:10747"/>
        <dbReference type="Rhea" id="RHEA-COMP:10748"/>
        <dbReference type="ChEBI" id="CHEBI:83833"/>
        <dbReference type="ChEBI" id="CHEBI:83834"/>
        <dbReference type="EC" id="5.2.1.8"/>
    </reaction>
</comment>
<reference evidence="8" key="2">
    <citation type="journal article" date="2021" name="Int. J. Syst. Evol. Microbiol.">
        <title>Geomonas silvestris sp. nov., Geomonas paludis sp. nov. and Geomonas limicola sp. nov., isolated from terrestrial environments, and emended description of the genus Geomonas.</title>
        <authorList>
            <person name="Itoh H."/>
            <person name="Xu Z."/>
            <person name="Masuda Y."/>
            <person name="Ushijima N."/>
            <person name="Hayakawa C."/>
            <person name="Shiratori Y."/>
            <person name="Senoo K."/>
        </authorList>
    </citation>
    <scope>NUCLEOTIDE SEQUENCE</scope>
    <source>
        <strain evidence="8">Red736</strain>
    </source>
</reference>
<dbReference type="Proteomes" id="UP000568888">
    <property type="component" value="Unassembled WGS sequence"/>
</dbReference>
<dbReference type="SUPFAM" id="SSF109998">
    <property type="entry name" value="Triger factor/SurA peptide-binding domain-like"/>
    <property type="match status" value="1"/>
</dbReference>
<dbReference type="Pfam" id="PF13624">
    <property type="entry name" value="SurA_N_3"/>
    <property type="match status" value="1"/>
</dbReference>
<organism evidence="8 10">
    <name type="scientific">Geomonas paludis</name>
    <dbReference type="NCBI Taxonomy" id="2740185"/>
    <lineage>
        <taxon>Bacteria</taxon>
        <taxon>Pseudomonadati</taxon>
        <taxon>Thermodesulfobacteriota</taxon>
        <taxon>Desulfuromonadia</taxon>
        <taxon>Geobacterales</taxon>
        <taxon>Geobacteraceae</taxon>
        <taxon>Geomonas</taxon>
    </lineage>
</organism>
<keyword evidence="11" id="KW-1185">Reference proteome</keyword>
<reference evidence="10" key="1">
    <citation type="submission" date="2020-06" db="EMBL/GenBank/DDBJ databases">
        <title>Draft genomic sequecing of Geomonas sp. Red736.</title>
        <authorList>
            <person name="Itoh H."/>
            <person name="Xu Z.X."/>
            <person name="Ushijima N."/>
            <person name="Masuda Y."/>
            <person name="Shiratori Y."/>
            <person name="Senoo K."/>
        </authorList>
    </citation>
    <scope>NUCLEOTIDE SEQUENCE [LARGE SCALE GENOMIC DNA]</scope>
    <source>
        <strain evidence="10">Red736</strain>
    </source>
</reference>
<proteinExistence type="predicted"/>
<gene>
    <name evidence="8" type="ORF">GMPD_24640</name>
    <name evidence="9" type="ORF">M1B72_16295</name>
</gene>
<dbReference type="SUPFAM" id="SSF54534">
    <property type="entry name" value="FKBP-like"/>
    <property type="match status" value="1"/>
</dbReference>
<dbReference type="PANTHER" id="PTHR47245">
    <property type="entry name" value="PEPTIDYLPROLYL ISOMERASE"/>
    <property type="match status" value="1"/>
</dbReference>
<evidence type="ECO:0000256" key="6">
    <source>
        <dbReference type="PROSITE-ProRule" id="PRU00278"/>
    </source>
</evidence>
<dbReference type="RefSeq" id="WP_183347735.1">
    <property type="nucleotide sequence ID" value="NZ_BLXY01000004.1"/>
</dbReference>
<accession>A0A6V8MWG1</accession>
<evidence type="ECO:0000313" key="10">
    <source>
        <dbReference type="Proteomes" id="UP000568888"/>
    </source>
</evidence>
<sequence length="322" mass="35769">MSALKNWIPAAVAALTLCALPGCSEKGPTGAPVVKVNGTTITKPELDRAVKTLLAQNRVSQTLPPEQMKKAADAALEQLTSAELLYQEGKKLEIKNLDQMVDQQYQKNRAAFPSKEEYEKALKATGMTEAEVRESMRKEIVVNYFVDKQFSAKATCSDQEARKFYDDNKAKLFQKGERLQASHILVSVDQKGSAEEKNKARAKAEALLKRVQKGEDFAAVAKAESTCPSRVKGGELGIFGKGQMTPPFEQAAFALKPGQISKVVETEFGYHIIKLQERIAPSTDRFEDVKFQIVQYLKMEQTRKAVAAFLTELRHKAKIEKV</sequence>
<evidence type="ECO:0000259" key="7">
    <source>
        <dbReference type="PROSITE" id="PS50198"/>
    </source>
</evidence>
<evidence type="ECO:0000256" key="2">
    <source>
        <dbReference type="ARBA" id="ARBA00013194"/>
    </source>
</evidence>
<dbReference type="PROSITE" id="PS01096">
    <property type="entry name" value="PPIC_PPIASE_1"/>
    <property type="match status" value="1"/>
</dbReference>
<dbReference type="EMBL" id="BLXY01000004">
    <property type="protein sequence ID" value="GFO64545.1"/>
    <property type="molecule type" value="Genomic_DNA"/>
</dbReference>
<dbReference type="PANTHER" id="PTHR47245:SF1">
    <property type="entry name" value="FOLDASE PROTEIN PRSA"/>
    <property type="match status" value="1"/>
</dbReference>
<dbReference type="EMBL" id="CP096574">
    <property type="protein sequence ID" value="UPU34999.1"/>
    <property type="molecule type" value="Genomic_DNA"/>
</dbReference>
<dbReference type="EC" id="5.2.1.8" evidence="2"/>
<evidence type="ECO:0000256" key="4">
    <source>
        <dbReference type="ARBA" id="ARBA00023110"/>
    </source>
</evidence>
<evidence type="ECO:0000313" key="8">
    <source>
        <dbReference type="EMBL" id="GFO64545.1"/>
    </source>
</evidence>
<evidence type="ECO:0000256" key="1">
    <source>
        <dbReference type="ARBA" id="ARBA00000971"/>
    </source>
</evidence>
<dbReference type="InterPro" id="IPR050245">
    <property type="entry name" value="PrsA_foldase"/>
</dbReference>
<dbReference type="Pfam" id="PF13616">
    <property type="entry name" value="Rotamase_3"/>
    <property type="match status" value="1"/>
</dbReference>
<keyword evidence="5 6" id="KW-0413">Isomerase</keyword>
<evidence type="ECO:0000313" key="9">
    <source>
        <dbReference type="EMBL" id="UPU34999.1"/>
    </source>
</evidence>
<evidence type="ECO:0000313" key="11">
    <source>
        <dbReference type="Proteomes" id="UP000831485"/>
    </source>
</evidence>
<dbReference type="InterPro" id="IPR046357">
    <property type="entry name" value="PPIase_dom_sf"/>
</dbReference>
<dbReference type="InterPro" id="IPR023058">
    <property type="entry name" value="PPIase_PpiC_CS"/>
</dbReference>
<protein>
    <recommendedName>
        <fullName evidence="2">peptidylprolyl isomerase</fullName>
        <ecNumber evidence="2">5.2.1.8</ecNumber>
    </recommendedName>
</protein>
<keyword evidence="3" id="KW-0732">Signal</keyword>
<dbReference type="Proteomes" id="UP000831485">
    <property type="component" value="Chromosome"/>
</dbReference>
<dbReference type="Gene3D" id="1.10.4030.10">
    <property type="entry name" value="Porin chaperone SurA, peptide-binding domain"/>
    <property type="match status" value="1"/>
</dbReference>
<dbReference type="PROSITE" id="PS50198">
    <property type="entry name" value="PPIC_PPIASE_2"/>
    <property type="match status" value="1"/>
</dbReference>
<dbReference type="Gene3D" id="3.10.50.40">
    <property type="match status" value="1"/>
</dbReference>
<keyword evidence="4 6" id="KW-0697">Rotamase</keyword>
<evidence type="ECO:0000256" key="5">
    <source>
        <dbReference type="ARBA" id="ARBA00023235"/>
    </source>
</evidence>
<dbReference type="AlphaFoldDB" id="A0A6V8MWG1"/>
<dbReference type="GO" id="GO:0003755">
    <property type="term" value="F:peptidyl-prolyl cis-trans isomerase activity"/>
    <property type="evidence" value="ECO:0007669"/>
    <property type="project" value="UniProtKB-KW"/>
</dbReference>
<dbReference type="InterPro" id="IPR027304">
    <property type="entry name" value="Trigger_fact/SurA_dom_sf"/>
</dbReference>
<feature type="domain" description="PpiC" evidence="7">
    <location>
        <begin position="176"/>
        <end position="277"/>
    </location>
</feature>